<keyword evidence="4" id="KW-0808">Transferase</keyword>
<evidence type="ECO:0000256" key="6">
    <source>
        <dbReference type="ARBA" id="ARBA00022777"/>
    </source>
</evidence>
<dbReference type="InterPro" id="IPR011006">
    <property type="entry name" value="CheY-like_superfamily"/>
</dbReference>
<dbReference type="Gene3D" id="1.10.287.130">
    <property type="match status" value="1"/>
</dbReference>
<dbReference type="InterPro" id="IPR003661">
    <property type="entry name" value="HisK_dim/P_dom"/>
</dbReference>
<dbReference type="CDD" id="cd00082">
    <property type="entry name" value="HisKA"/>
    <property type="match status" value="1"/>
</dbReference>
<evidence type="ECO:0000256" key="2">
    <source>
        <dbReference type="ARBA" id="ARBA00012438"/>
    </source>
</evidence>
<dbReference type="Gene3D" id="2.10.70.100">
    <property type="match status" value="1"/>
</dbReference>
<dbReference type="Pfam" id="PF00512">
    <property type="entry name" value="HisKA"/>
    <property type="match status" value="1"/>
</dbReference>
<keyword evidence="8" id="KW-0902">Two-component regulatory system</keyword>
<evidence type="ECO:0000313" key="15">
    <source>
        <dbReference type="Proteomes" id="UP001519288"/>
    </source>
</evidence>
<dbReference type="PROSITE" id="PS50113">
    <property type="entry name" value="PAC"/>
    <property type="match status" value="1"/>
</dbReference>
<dbReference type="PROSITE" id="PS50109">
    <property type="entry name" value="HIS_KIN"/>
    <property type="match status" value="1"/>
</dbReference>
<feature type="domain" description="Response regulatory" evidence="11">
    <location>
        <begin position="637"/>
        <end position="754"/>
    </location>
</feature>
<evidence type="ECO:0000256" key="9">
    <source>
        <dbReference type="PROSITE-ProRule" id="PRU00169"/>
    </source>
</evidence>
<dbReference type="CDD" id="cd17546">
    <property type="entry name" value="REC_hyHK_CKI1_RcsC-like"/>
    <property type="match status" value="1"/>
</dbReference>
<dbReference type="InterPro" id="IPR003594">
    <property type="entry name" value="HATPase_dom"/>
</dbReference>
<dbReference type="InterPro" id="IPR000014">
    <property type="entry name" value="PAS"/>
</dbReference>
<dbReference type="Pfam" id="PF13426">
    <property type="entry name" value="PAS_9"/>
    <property type="match status" value="1"/>
</dbReference>
<dbReference type="PANTHER" id="PTHR45339:SF1">
    <property type="entry name" value="HYBRID SIGNAL TRANSDUCTION HISTIDINE KINASE J"/>
    <property type="match status" value="1"/>
</dbReference>
<dbReference type="CDD" id="cd16922">
    <property type="entry name" value="HATPase_EvgS-ArcB-TorS-like"/>
    <property type="match status" value="1"/>
</dbReference>
<evidence type="ECO:0000256" key="5">
    <source>
        <dbReference type="ARBA" id="ARBA00022741"/>
    </source>
</evidence>
<dbReference type="InterPro" id="IPR036890">
    <property type="entry name" value="HATPase_C_sf"/>
</dbReference>
<evidence type="ECO:0000259" key="10">
    <source>
        <dbReference type="PROSITE" id="PS50109"/>
    </source>
</evidence>
<evidence type="ECO:0000259" key="13">
    <source>
        <dbReference type="PROSITE" id="PS50113"/>
    </source>
</evidence>
<feature type="domain" description="PAS" evidence="12">
    <location>
        <begin position="9"/>
        <end position="79"/>
    </location>
</feature>
<name>A0ABS4JL29_9BACL</name>
<dbReference type="InterPro" id="IPR035965">
    <property type="entry name" value="PAS-like_dom_sf"/>
</dbReference>
<dbReference type="PROSITE" id="PS50110">
    <property type="entry name" value="RESPONSE_REGULATORY"/>
    <property type="match status" value="1"/>
</dbReference>
<dbReference type="SMART" id="SM00388">
    <property type="entry name" value="HisKA"/>
    <property type="match status" value="1"/>
</dbReference>
<dbReference type="SUPFAM" id="SSF55785">
    <property type="entry name" value="PYP-like sensor domain (PAS domain)"/>
    <property type="match status" value="3"/>
</dbReference>
<comment type="catalytic activity">
    <reaction evidence="1">
        <text>ATP + protein L-histidine = ADP + protein N-phospho-L-histidine.</text>
        <dbReference type="EC" id="2.7.13.3"/>
    </reaction>
</comment>
<dbReference type="Gene3D" id="3.30.565.10">
    <property type="entry name" value="Histidine kinase-like ATPase, C-terminal domain"/>
    <property type="match status" value="1"/>
</dbReference>
<comment type="caution">
    <text evidence="14">The sequence shown here is derived from an EMBL/GenBank/DDBJ whole genome shotgun (WGS) entry which is preliminary data.</text>
</comment>
<evidence type="ECO:0000256" key="3">
    <source>
        <dbReference type="ARBA" id="ARBA00022553"/>
    </source>
</evidence>
<dbReference type="Pfam" id="PF00072">
    <property type="entry name" value="Response_reg"/>
    <property type="match status" value="1"/>
</dbReference>
<protein>
    <recommendedName>
        <fullName evidence="2">histidine kinase</fullName>
        <ecNumber evidence="2">2.7.13.3</ecNumber>
    </recommendedName>
</protein>
<dbReference type="CDD" id="cd00130">
    <property type="entry name" value="PAS"/>
    <property type="match status" value="2"/>
</dbReference>
<dbReference type="SUPFAM" id="SSF52172">
    <property type="entry name" value="CheY-like"/>
    <property type="match status" value="1"/>
</dbReference>
<dbReference type="SMART" id="SM00387">
    <property type="entry name" value="HATPase_c"/>
    <property type="match status" value="1"/>
</dbReference>
<proteinExistence type="predicted"/>
<dbReference type="PROSITE" id="PS50112">
    <property type="entry name" value="PAS"/>
    <property type="match status" value="2"/>
</dbReference>
<accession>A0ABS4JL29</accession>
<dbReference type="SUPFAM" id="SSF47384">
    <property type="entry name" value="Homodimeric domain of signal transducing histidine kinase"/>
    <property type="match status" value="1"/>
</dbReference>
<dbReference type="Pfam" id="PF02518">
    <property type="entry name" value="HATPase_c"/>
    <property type="match status" value="1"/>
</dbReference>
<reference evidence="14 15" key="1">
    <citation type="submission" date="2021-03" db="EMBL/GenBank/DDBJ databases">
        <title>Genomic Encyclopedia of Type Strains, Phase IV (KMG-IV): sequencing the most valuable type-strain genomes for metagenomic binning, comparative biology and taxonomic classification.</title>
        <authorList>
            <person name="Goeker M."/>
        </authorList>
    </citation>
    <scope>NUCLEOTIDE SEQUENCE [LARGE SCALE GENOMIC DNA]</scope>
    <source>
        <strain evidence="14 15">DSM 26806</strain>
    </source>
</reference>
<feature type="domain" description="Histidine kinase" evidence="10">
    <location>
        <begin position="391"/>
        <end position="613"/>
    </location>
</feature>
<evidence type="ECO:0000256" key="8">
    <source>
        <dbReference type="ARBA" id="ARBA00023012"/>
    </source>
</evidence>
<dbReference type="PRINTS" id="PR00344">
    <property type="entry name" value="BCTRLSENSOR"/>
</dbReference>
<dbReference type="Pfam" id="PF13188">
    <property type="entry name" value="PAS_8"/>
    <property type="match status" value="1"/>
</dbReference>
<evidence type="ECO:0000256" key="4">
    <source>
        <dbReference type="ARBA" id="ARBA00022679"/>
    </source>
</evidence>
<dbReference type="InterPro" id="IPR005467">
    <property type="entry name" value="His_kinase_dom"/>
</dbReference>
<organism evidence="14 15">
    <name type="scientific">Paenibacillus shirakamiensis</name>
    <dbReference type="NCBI Taxonomy" id="1265935"/>
    <lineage>
        <taxon>Bacteria</taxon>
        <taxon>Bacillati</taxon>
        <taxon>Bacillota</taxon>
        <taxon>Bacilli</taxon>
        <taxon>Bacillales</taxon>
        <taxon>Paenibacillaceae</taxon>
        <taxon>Paenibacillus</taxon>
    </lineage>
</organism>
<evidence type="ECO:0000259" key="12">
    <source>
        <dbReference type="PROSITE" id="PS50112"/>
    </source>
</evidence>
<dbReference type="RefSeq" id="WP_209865413.1">
    <property type="nucleotide sequence ID" value="NZ_JAGGLD010000008.1"/>
</dbReference>
<dbReference type="InterPro" id="IPR036097">
    <property type="entry name" value="HisK_dim/P_sf"/>
</dbReference>
<dbReference type="SMART" id="SM00448">
    <property type="entry name" value="REC"/>
    <property type="match status" value="1"/>
</dbReference>
<keyword evidence="6" id="KW-0418">Kinase</keyword>
<dbReference type="InterPro" id="IPR001789">
    <property type="entry name" value="Sig_transdc_resp-reg_receiver"/>
</dbReference>
<keyword evidence="15" id="KW-1185">Reference proteome</keyword>
<dbReference type="EC" id="2.7.13.3" evidence="2"/>
<dbReference type="SMART" id="SM00091">
    <property type="entry name" value="PAS"/>
    <property type="match status" value="3"/>
</dbReference>
<keyword evidence="3 9" id="KW-0597">Phosphoprotein</keyword>
<evidence type="ECO:0000313" key="14">
    <source>
        <dbReference type="EMBL" id="MBP2002419.1"/>
    </source>
</evidence>
<sequence>MLNGPFNPLPSPYDQVFDTAPIAMAVLSLEGGILRANQNFATLIGGLEETLTGTSIESIIQAESLSAFYQYRDAILEGEQECKGITIELMHANQSVSQVTMSLTLVKDNSSLPVYLIVYADAIKTLPSKGELQLKEAMSLAAIGSWEWIAATNQVTCSEQVYKLCRLPLEVKERTPAQILELIPEPERERFAMLIREAIYEPQFNLEFTLEQTDQRLQYLDLRGKVVLDQQGQIVRVYGTIQDQTVRKKMELQLQESVERYNSLKKYNHDAVFSLDLQGYIINCNQVAERLTGFKISEMAGNSFTTFIQMPHLDAILLQSPDESTEANIIQVTHRDGHISEVILTIAPIIINGLNAGCYVMAKDVTEQRNLLMAKEAAETTNKAKSEFLAVMSHEIRTPMNGVIGMTDLLLETTELDETQQEYVEIIRKSGDSLLNIINDILDFAKVESGKTELTEEPFDLRTIVGETLDILRPRVMKKGLELHSRIDDNVPDRIVGDAERLKQIFINLLGNAIKFTDQGEASIHVSVLRNNHEGIKLKFAIEDTGIGIPEHQRDLLFEPFQQLDHFMSRNYEGTGLGLAISRKLVELMGGQIELMVKETAGALFEFTACFHSPKLHLMEEAIDVISAEEDARSKLNILIAEDNETNQLVLQRILQKEGLSADVVSDGWKVLEALNQQEYDMIFMDVHMPGLSGLEAAKMIRSDIAKDRQPIVVAVTANVLKGDREVCLEAGMDDYISKPIKSQMIKDMIAKYF</sequence>
<feature type="modified residue" description="4-aspartylphosphate" evidence="9">
    <location>
        <position position="686"/>
    </location>
</feature>
<evidence type="ECO:0000259" key="11">
    <source>
        <dbReference type="PROSITE" id="PS50110"/>
    </source>
</evidence>
<dbReference type="SUPFAM" id="SSF55874">
    <property type="entry name" value="ATPase domain of HSP90 chaperone/DNA topoisomerase II/histidine kinase"/>
    <property type="match status" value="1"/>
</dbReference>
<dbReference type="Gene3D" id="3.40.50.2300">
    <property type="match status" value="1"/>
</dbReference>
<dbReference type="Gene3D" id="3.30.450.20">
    <property type="entry name" value="PAS domain"/>
    <property type="match status" value="3"/>
</dbReference>
<dbReference type="Proteomes" id="UP001519288">
    <property type="component" value="Unassembled WGS sequence"/>
</dbReference>
<evidence type="ECO:0000256" key="7">
    <source>
        <dbReference type="ARBA" id="ARBA00022840"/>
    </source>
</evidence>
<feature type="domain" description="PAS" evidence="12">
    <location>
        <begin position="257"/>
        <end position="303"/>
    </location>
</feature>
<dbReference type="InterPro" id="IPR000700">
    <property type="entry name" value="PAS-assoc_C"/>
</dbReference>
<dbReference type="InterPro" id="IPR001610">
    <property type="entry name" value="PAC"/>
</dbReference>
<feature type="domain" description="PAC" evidence="13">
    <location>
        <begin position="204"/>
        <end position="256"/>
    </location>
</feature>
<dbReference type="EMBL" id="JAGGLD010000008">
    <property type="protein sequence ID" value="MBP2002419.1"/>
    <property type="molecule type" value="Genomic_DNA"/>
</dbReference>
<dbReference type="PANTHER" id="PTHR45339">
    <property type="entry name" value="HYBRID SIGNAL TRANSDUCTION HISTIDINE KINASE J"/>
    <property type="match status" value="1"/>
</dbReference>
<keyword evidence="7" id="KW-0067">ATP-binding</keyword>
<evidence type="ECO:0000256" key="1">
    <source>
        <dbReference type="ARBA" id="ARBA00000085"/>
    </source>
</evidence>
<dbReference type="SMART" id="SM00086">
    <property type="entry name" value="PAC"/>
    <property type="match status" value="2"/>
</dbReference>
<keyword evidence="5" id="KW-0547">Nucleotide-binding</keyword>
<dbReference type="InterPro" id="IPR004358">
    <property type="entry name" value="Sig_transdc_His_kin-like_C"/>
</dbReference>
<dbReference type="NCBIfam" id="TIGR00229">
    <property type="entry name" value="sensory_box"/>
    <property type="match status" value="2"/>
</dbReference>
<gene>
    <name evidence="14" type="ORF">J2Z69_003492</name>
</gene>